<dbReference type="GeneID" id="34782851"/>
<name>A0A0U5B992_9PROT</name>
<proteinExistence type="predicted"/>
<gene>
    <name evidence="1" type="ORF">ASN_1791</name>
</gene>
<dbReference type="Proteomes" id="UP000056109">
    <property type="component" value="Chromosome I"/>
</dbReference>
<evidence type="ECO:0008006" key="3">
    <source>
        <dbReference type="Google" id="ProtNLM"/>
    </source>
</evidence>
<keyword evidence="2" id="KW-1185">Reference proteome</keyword>
<sequence>MPRKPDFIMPTDEEDARINQGIALDADNPELTERDFRRAVPASVIVPDLASQRRVRGPQKAPTKTLVSMRLDPDLLERLKADGPGWQSRANDILREAVGLSR</sequence>
<accession>A0A0U5B992</accession>
<dbReference type="PATRIC" id="fig|446692.3.peg.1835"/>
<dbReference type="Pfam" id="PF14384">
    <property type="entry name" value="BrnA_antitoxin"/>
    <property type="match status" value="1"/>
</dbReference>
<reference evidence="2" key="1">
    <citation type="submission" date="2014-09" db="EMBL/GenBank/DDBJ databases">
        <authorList>
            <person name="Illeghems K.G."/>
        </authorList>
    </citation>
    <scope>NUCLEOTIDE SEQUENCE [LARGE SCALE GENOMIC DNA]</scope>
    <source>
        <strain evidence="2">108B</strain>
    </source>
</reference>
<dbReference type="EMBL" id="LN606600">
    <property type="protein sequence ID" value="CEF41125.1"/>
    <property type="molecule type" value="Genomic_DNA"/>
</dbReference>
<dbReference type="AlphaFoldDB" id="A0A0U5B992"/>
<dbReference type="InterPro" id="IPR025528">
    <property type="entry name" value="BrnA_antitoxin"/>
</dbReference>
<dbReference type="KEGG" id="asz:ASN_1791"/>
<evidence type="ECO:0000313" key="1">
    <source>
        <dbReference type="EMBL" id="CEF41125.1"/>
    </source>
</evidence>
<organism evidence="1 2">
    <name type="scientific">Acetobacter senegalensis</name>
    <dbReference type="NCBI Taxonomy" id="446692"/>
    <lineage>
        <taxon>Bacteria</taxon>
        <taxon>Pseudomonadati</taxon>
        <taxon>Pseudomonadota</taxon>
        <taxon>Alphaproteobacteria</taxon>
        <taxon>Acetobacterales</taxon>
        <taxon>Acetobacteraceae</taxon>
        <taxon>Acetobacter</taxon>
    </lineage>
</organism>
<dbReference type="RefSeq" id="WP_058987832.1">
    <property type="nucleotide sequence ID" value="NZ_LN606600.1"/>
</dbReference>
<protein>
    <recommendedName>
        <fullName evidence="3">BrnA antitoxin family protein</fullName>
    </recommendedName>
</protein>
<evidence type="ECO:0000313" key="2">
    <source>
        <dbReference type="Proteomes" id="UP000056109"/>
    </source>
</evidence>